<dbReference type="CDD" id="cd00761">
    <property type="entry name" value="Glyco_tranf_GTA_type"/>
    <property type="match status" value="1"/>
</dbReference>
<gene>
    <name evidence="2" type="ORF">A5893_14380</name>
</gene>
<name>A0A179DC23_9SPHI</name>
<dbReference type="GO" id="GO:0016758">
    <property type="term" value="F:hexosyltransferase activity"/>
    <property type="evidence" value="ECO:0007669"/>
    <property type="project" value="UniProtKB-ARBA"/>
</dbReference>
<sequence length="323" mass="37465">MKNTKISVIIPTYNYAQYILEALKSIENQNYPKELIEVIIIDDGSTDSTPKLFENYKGTLNLTYHYQQNKGKANATQKGISLCKGEIIFNLDADDFFYPEKILTIVTIFDKYPELTHVGHAAETIENGLITKKELIPPNISNQIVNGNELLEEFLSTKLLFGGGSTFSARSYKLKSVFMIGDVDMYIDEYLIYAACLNGKSYLIDQPLSVWRNHGHNFSFTNRGKKRDKSFRLSTSSVAMLSFINKNNFNKKIIDLYYLKHLDRHINHLESYERKEFKHMIEVLKVIFSFKYTFNELLTYRIFSRLLPTIILIKLKSIRDKNV</sequence>
<protein>
    <recommendedName>
        <fullName evidence="1">Glycosyltransferase 2-like domain-containing protein</fullName>
    </recommendedName>
</protein>
<dbReference type="Proteomes" id="UP000078459">
    <property type="component" value="Unassembled WGS sequence"/>
</dbReference>
<proteinExistence type="predicted"/>
<dbReference type="EMBL" id="LWHJ01000030">
    <property type="protein sequence ID" value="OAQ38596.1"/>
    <property type="molecule type" value="Genomic_DNA"/>
</dbReference>
<organism evidence="2 3">
    <name type="scientific">Pedobacter psychrophilus</name>
    <dbReference type="NCBI Taxonomy" id="1826909"/>
    <lineage>
        <taxon>Bacteria</taxon>
        <taxon>Pseudomonadati</taxon>
        <taxon>Bacteroidota</taxon>
        <taxon>Sphingobacteriia</taxon>
        <taxon>Sphingobacteriales</taxon>
        <taxon>Sphingobacteriaceae</taxon>
        <taxon>Pedobacter</taxon>
    </lineage>
</organism>
<dbReference type="STRING" id="1826909.A5893_14380"/>
<feature type="domain" description="Glycosyltransferase 2-like" evidence="1">
    <location>
        <begin position="7"/>
        <end position="142"/>
    </location>
</feature>
<dbReference type="InterPro" id="IPR001173">
    <property type="entry name" value="Glyco_trans_2-like"/>
</dbReference>
<evidence type="ECO:0000313" key="2">
    <source>
        <dbReference type="EMBL" id="OAQ38596.1"/>
    </source>
</evidence>
<dbReference type="InterPro" id="IPR029044">
    <property type="entry name" value="Nucleotide-diphossugar_trans"/>
</dbReference>
<reference evidence="2 3" key="2">
    <citation type="submission" date="2016-06" db="EMBL/GenBank/DDBJ databases">
        <title>Pedobacter psychrophilus sp. nov., isolated from Antarctic fragmentary rock.</title>
        <authorList>
            <person name="Svec P."/>
        </authorList>
    </citation>
    <scope>NUCLEOTIDE SEQUENCE [LARGE SCALE GENOMIC DNA]</scope>
    <source>
        <strain evidence="2 3">CCM 8644</strain>
    </source>
</reference>
<keyword evidence="3" id="KW-1185">Reference proteome</keyword>
<evidence type="ECO:0000259" key="1">
    <source>
        <dbReference type="Pfam" id="PF00535"/>
    </source>
</evidence>
<dbReference type="Gene3D" id="3.90.550.10">
    <property type="entry name" value="Spore Coat Polysaccharide Biosynthesis Protein SpsA, Chain A"/>
    <property type="match status" value="1"/>
</dbReference>
<dbReference type="SUPFAM" id="SSF53448">
    <property type="entry name" value="Nucleotide-diphospho-sugar transferases"/>
    <property type="match status" value="1"/>
</dbReference>
<evidence type="ECO:0000313" key="3">
    <source>
        <dbReference type="Proteomes" id="UP000078459"/>
    </source>
</evidence>
<dbReference type="OrthoDB" id="9815829at2"/>
<dbReference type="PANTHER" id="PTHR22916">
    <property type="entry name" value="GLYCOSYLTRANSFERASE"/>
    <property type="match status" value="1"/>
</dbReference>
<accession>A0A179DC23</accession>
<dbReference type="PANTHER" id="PTHR22916:SF65">
    <property type="entry name" value="SLR1065 PROTEIN"/>
    <property type="match status" value="1"/>
</dbReference>
<dbReference type="AlphaFoldDB" id="A0A179DC23"/>
<reference evidence="2 3" key="1">
    <citation type="submission" date="2016-04" db="EMBL/GenBank/DDBJ databases">
        <authorList>
            <person name="Evans L.H."/>
            <person name="Alamgir A."/>
            <person name="Owens N."/>
            <person name="Weber N.D."/>
            <person name="Virtaneva K."/>
            <person name="Barbian K."/>
            <person name="Babar A."/>
            <person name="Rosenke K."/>
        </authorList>
    </citation>
    <scope>NUCLEOTIDE SEQUENCE [LARGE SCALE GENOMIC DNA]</scope>
    <source>
        <strain evidence="2 3">CCM 8644</strain>
    </source>
</reference>
<dbReference type="Pfam" id="PF00535">
    <property type="entry name" value="Glycos_transf_2"/>
    <property type="match status" value="1"/>
</dbReference>
<comment type="caution">
    <text evidence="2">The sequence shown here is derived from an EMBL/GenBank/DDBJ whole genome shotgun (WGS) entry which is preliminary data.</text>
</comment>
<dbReference type="RefSeq" id="WP_068823368.1">
    <property type="nucleotide sequence ID" value="NZ_LWHJ01000030.1"/>
</dbReference>